<gene>
    <name evidence="5" type="ORF">Plil01_000015000</name>
</gene>
<dbReference type="SUPFAM" id="SSF47391">
    <property type="entry name" value="Dimerization-anchoring domain of cAMP-dependent PK regulatory subunit"/>
    <property type="match status" value="1"/>
</dbReference>
<evidence type="ECO:0000256" key="3">
    <source>
        <dbReference type="ARBA" id="ARBA00023273"/>
    </source>
</evidence>
<dbReference type="SUPFAM" id="SSF47473">
    <property type="entry name" value="EF-hand"/>
    <property type="match status" value="1"/>
</dbReference>
<dbReference type="CDD" id="cd22984">
    <property type="entry name" value="DD_CrRSP7-like"/>
    <property type="match status" value="1"/>
</dbReference>
<keyword evidence="3" id="KW-0966">Cell projection</keyword>
<dbReference type="Gene3D" id="1.20.890.10">
    <property type="entry name" value="cAMP-dependent protein kinase regulatory subunit, dimerization-anchoring domain"/>
    <property type="match status" value="1"/>
</dbReference>
<keyword evidence="2" id="KW-0282">Flagellum</keyword>
<organism evidence="5 6">
    <name type="scientific">Phytophthora lilii</name>
    <dbReference type="NCBI Taxonomy" id="2077276"/>
    <lineage>
        <taxon>Eukaryota</taxon>
        <taxon>Sar</taxon>
        <taxon>Stramenopiles</taxon>
        <taxon>Oomycota</taxon>
        <taxon>Peronosporomycetes</taxon>
        <taxon>Peronosporales</taxon>
        <taxon>Peronosporaceae</taxon>
        <taxon>Phytophthora</taxon>
    </lineage>
</organism>
<keyword evidence="2" id="KW-0969">Cilium</keyword>
<dbReference type="OrthoDB" id="252964at2759"/>
<accession>A0A9W6TAW1</accession>
<evidence type="ECO:0000256" key="1">
    <source>
        <dbReference type="ARBA" id="ARBA00004230"/>
    </source>
</evidence>
<comment type="similarity">
    <text evidence="4">Belongs to the ropporin family.</text>
</comment>
<keyword evidence="6" id="KW-1185">Reference proteome</keyword>
<dbReference type="PANTHER" id="PTHR14952">
    <property type="entry name" value="ROPPORIN-1-LIKE PROTEIN"/>
    <property type="match status" value="1"/>
</dbReference>
<protein>
    <submittedName>
        <fullName evidence="5">Unnamed protein product</fullName>
    </submittedName>
</protein>
<evidence type="ECO:0000256" key="4">
    <source>
        <dbReference type="ARBA" id="ARBA00035651"/>
    </source>
</evidence>
<evidence type="ECO:0000256" key="2">
    <source>
        <dbReference type="ARBA" id="ARBA00022846"/>
    </source>
</evidence>
<dbReference type="GO" id="GO:0031514">
    <property type="term" value="C:motile cilium"/>
    <property type="evidence" value="ECO:0007669"/>
    <property type="project" value="UniProtKB-SubCell"/>
</dbReference>
<sequence>MASKYAKPMQIPADFPDILRNFTREVLRQQSKVETKEAIYAFGSQYFKDLVSKQSGANKTVDDAAMSALTPAYIKMEEEAVKEFLVVAFNDAQQQDGGMVVYEQFKQSFSKRETEFFLHGMMQDEMESILRETFQRADKDEIGALTRLAFMDAIRDADLGLTRREVNILMSEAPVAEDDTNIIVYPDFVPICFSVLKDTYVQGILRAHSNPDWIAQYLTEVFASGDSENTGLLTVAEIARLFRAADVGLTRLQIIAAMAEAQEDNTGFVNYERFAAQISGMVVALTNVDSQQTFAAYLQGYRKTSEYYTVLDLNQHTFEQALSRTLEAVDENRRGVLVRDEVAGGIRNAFPDITDRQLRSLMALSDPDEMGELDYNLITHSAFQALQKLQEYDMMTAEA</sequence>
<evidence type="ECO:0000313" key="6">
    <source>
        <dbReference type="Proteomes" id="UP001165083"/>
    </source>
</evidence>
<dbReference type="Gene3D" id="1.10.238.10">
    <property type="entry name" value="EF-hand"/>
    <property type="match status" value="2"/>
</dbReference>
<reference evidence="5" key="1">
    <citation type="submission" date="2023-04" db="EMBL/GenBank/DDBJ databases">
        <title>Phytophthora lilii NBRC 32176.</title>
        <authorList>
            <person name="Ichikawa N."/>
            <person name="Sato H."/>
            <person name="Tonouchi N."/>
        </authorList>
    </citation>
    <scope>NUCLEOTIDE SEQUENCE</scope>
    <source>
        <strain evidence="5">NBRC 32176</strain>
    </source>
</reference>
<name>A0A9W6TAW1_9STRA</name>
<dbReference type="AlphaFoldDB" id="A0A9W6TAW1"/>
<dbReference type="Proteomes" id="UP001165083">
    <property type="component" value="Unassembled WGS sequence"/>
</dbReference>
<dbReference type="InterPro" id="IPR011992">
    <property type="entry name" value="EF-hand-dom_pair"/>
</dbReference>
<evidence type="ECO:0000313" key="5">
    <source>
        <dbReference type="EMBL" id="GMF09232.1"/>
    </source>
</evidence>
<proteinExistence type="inferred from homology"/>
<dbReference type="EMBL" id="BSXW01000007">
    <property type="protein sequence ID" value="GMF09232.1"/>
    <property type="molecule type" value="Genomic_DNA"/>
</dbReference>
<dbReference type="PANTHER" id="PTHR14952:SF9">
    <property type="entry name" value="EF-HAND DOMAIN-CONTAINING PROTEIN"/>
    <property type="match status" value="1"/>
</dbReference>
<comment type="caution">
    <text evidence="5">The sequence shown here is derived from an EMBL/GenBank/DDBJ whole genome shotgun (WGS) entry which is preliminary data.</text>
</comment>
<comment type="subcellular location">
    <subcellularLocation>
        <location evidence="1">Cell projection</location>
        <location evidence="1">Cilium</location>
        <location evidence="1">Flagellum</location>
    </subcellularLocation>
</comment>